<feature type="compositionally biased region" description="Pro residues" evidence="2">
    <location>
        <begin position="42"/>
        <end position="58"/>
    </location>
</feature>
<feature type="transmembrane region" description="Helical" evidence="3">
    <location>
        <begin position="78"/>
        <end position="101"/>
    </location>
</feature>
<accession>A0ABN2JSS4</accession>
<dbReference type="Pfam" id="PF03816">
    <property type="entry name" value="LytR_cpsA_psr"/>
    <property type="match status" value="1"/>
</dbReference>
<keyword evidence="3" id="KW-0812">Transmembrane</keyword>
<dbReference type="InterPro" id="IPR050922">
    <property type="entry name" value="LytR/CpsA/Psr_CW_biosynth"/>
</dbReference>
<organism evidence="5 6">
    <name type="scientific">Aeromicrobium alkaliterrae</name>
    <dbReference type="NCBI Taxonomy" id="302168"/>
    <lineage>
        <taxon>Bacteria</taxon>
        <taxon>Bacillati</taxon>
        <taxon>Actinomycetota</taxon>
        <taxon>Actinomycetes</taxon>
        <taxon>Propionibacteriales</taxon>
        <taxon>Nocardioidaceae</taxon>
        <taxon>Aeromicrobium</taxon>
    </lineage>
</organism>
<feature type="region of interest" description="Disordered" evidence="2">
    <location>
        <begin position="1"/>
        <end position="73"/>
    </location>
</feature>
<evidence type="ECO:0000256" key="3">
    <source>
        <dbReference type="SAM" id="Phobius"/>
    </source>
</evidence>
<keyword evidence="3" id="KW-0472">Membrane</keyword>
<dbReference type="EMBL" id="BAAAME010000004">
    <property type="protein sequence ID" value="GAA1737929.1"/>
    <property type="molecule type" value="Genomic_DNA"/>
</dbReference>
<evidence type="ECO:0000313" key="6">
    <source>
        <dbReference type="Proteomes" id="UP001501057"/>
    </source>
</evidence>
<evidence type="ECO:0000256" key="2">
    <source>
        <dbReference type="SAM" id="MobiDB-lite"/>
    </source>
</evidence>
<dbReference type="NCBIfam" id="TIGR00350">
    <property type="entry name" value="lytR_cpsA_psr"/>
    <property type="match status" value="1"/>
</dbReference>
<proteinExistence type="inferred from homology"/>
<feature type="compositionally biased region" description="Low complexity" evidence="2">
    <location>
        <begin position="32"/>
        <end position="41"/>
    </location>
</feature>
<evidence type="ECO:0000313" key="5">
    <source>
        <dbReference type="EMBL" id="GAA1737929.1"/>
    </source>
</evidence>
<keyword evidence="6" id="KW-1185">Reference proteome</keyword>
<sequence length="392" mass="41649">MGVIAAGRGLRGYRLPMPQQPPEGYDWLYDQGPSTTPRRAAPAPPPELPPPNLPPPGRRPSGPTGPSGDGRPRKKRRWWIRVPLLLIVLWLVFLIAVPFWALSSTNRVDASYDGDRPAEQPGTTYLVVGSDSRAGLTPEQQAELATGGDGGGNGRTDTIMLLHVGDGPALLLSVPRDSIVDVPGYGSTKINAAYAYGGPPLLVQTIESNTGIRVDAYIEIGFGGLVNVVDAVGGVEICPQEPINDPDAGIDLQAGCQEADGATALGYSRSRHTYATQDIQRVQAQREVMGSLAEKVKQPSSILNPFRYWGINQGAASSLGIGEDVSTLQLVRFAQGLSSAMGGEGLSCTVPLKNFDVRWDDERAAQMFDLITSDRTADVGDLCTPDGLPKAG</sequence>
<comment type="caution">
    <text evidence="5">The sequence shown here is derived from an EMBL/GenBank/DDBJ whole genome shotgun (WGS) entry which is preliminary data.</text>
</comment>
<dbReference type="Gene3D" id="3.40.630.190">
    <property type="entry name" value="LCP protein"/>
    <property type="match status" value="1"/>
</dbReference>
<dbReference type="PANTHER" id="PTHR33392:SF6">
    <property type="entry name" value="POLYISOPRENYL-TEICHOIC ACID--PEPTIDOGLYCAN TEICHOIC ACID TRANSFERASE TAGU"/>
    <property type="match status" value="1"/>
</dbReference>
<dbReference type="Proteomes" id="UP001501057">
    <property type="component" value="Unassembled WGS sequence"/>
</dbReference>
<keyword evidence="3" id="KW-1133">Transmembrane helix</keyword>
<comment type="similarity">
    <text evidence="1">Belongs to the LytR/CpsA/Psr (LCP) family.</text>
</comment>
<reference evidence="5 6" key="1">
    <citation type="journal article" date="2019" name="Int. J. Syst. Evol. Microbiol.">
        <title>The Global Catalogue of Microorganisms (GCM) 10K type strain sequencing project: providing services to taxonomists for standard genome sequencing and annotation.</title>
        <authorList>
            <consortium name="The Broad Institute Genomics Platform"/>
            <consortium name="The Broad Institute Genome Sequencing Center for Infectious Disease"/>
            <person name="Wu L."/>
            <person name="Ma J."/>
        </authorList>
    </citation>
    <scope>NUCLEOTIDE SEQUENCE [LARGE SCALE GENOMIC DNA]</scope>
    <source>
        <strain evidence="5 6">JCM 13518</strain>
    </source>
</reference>
<protein>
    <recommendedName>
        <fullName evidence="4">Cell envelope-related transcriptional attenuator domain-containing protein</fullName>
    </recommendedName>
</protein>
<gene>
    <name evidence="5" type="ORF">GCM10009710_17680</name>
</gene>
<dbReference type="PANTHER" id="PTHR33392">
    <property type="entry name" value="POLYISOPRENYL-TEICHOIC ACID--PEPTIDOGLYCAN TEICHOIC ACID TRANSFERASE TAGU"/>
    <property type="match status" value="1"/>
</dbReference>
<name>A0ABN2JSS4_9ACTN</name>
<evidence type="ECO:0000259" key="4">
    <source>
        <dbReference type="Pfam" id="PF03816"/>
    </source>
</evidence>
<evidence type="ECO:0000256" key="1">
    <source>
        <dbReference type="ARBA" id="ARBA00006068"/>
    </source>
</evidence>
<feature type="domain" description="Cell envelope-related transcriptional attenuator" evidence="4">
    <location>
        <begin position="155"/>
        <end position="297"/>
    </location>
</feature>
<dbReference type="InterPro" id="IPR004474">
    <property type="entry name" value="LytR_CpsA_psr"/>
</dbReference>